<name>A0A0D8ZSC9_9CYAN</name>
<evidence type="ECO:0000256" key="4">
    <source>
        <dbReference type="ARBA" id="ARBA00022989"/>
    </source>
</evidence>
<evidence type="ECO:0000256" key="2">
    <source>
        <dbReference type="ARBA" id="ARBA00008854"/>
    </source>
</evidence>
<keyword evidence="4" id="KW-1133">Transmembrane helix</keyword>
<dbReference type="Pfam" id="PF04011">
    <property type="entry name" value="LemA"/>
    <property type="match status" value="1"/>
</dbReference>
<dbReference type="PANTHER" id="PTHR34478:SF2">
    <property type="entry name" value="MEMBRANE PROTEIN"/>
    <property type="match status" value="1"/>
</dbReference>
<sequence>MSDLEPKIPQELTKEVFALAARLYSQANQKYSLLELEQAGLEAQIPPEFVQQAVRELHASKIRSQKRQLKIKVVSLGLGIAFCLWSVATYNTLNDADQKVDAAWAQVENQLQRRSDLIPKLITLAQTYAQDDRNLIEQLTNSKQSYLQANTQAQKIAANAQSDRAIAQFQEYLAKHPQLHLAQATTNLEYELTGTENRISVERMRYNQAVQAYNHQVKSFPTFLLAPVFGFYARPFFMLKLPRLDEFDL</sequence>
<evidence type="ECO:0000256" key="5">
    <source>
        <dbReference type="ARBA" id="ARBA00023136"/>
    </source>
</evidence>
<dbReference type="InterPro" id="IPR007156">
    <property type="entry name" value="MamQ_LemA"/>
</dbReference>
<dbReference type="EMBL" id="JYON01000027">
    <property type="protein sequence ID" value="KJH70136.1"/>
    <property type="molecule type" value="Genomic_DNA"/>
</dbReference>
<reference evidence="6 7" key="1">
    <citation type="submission" date="2015-02" db="EMBL/GenBank/DDBJ databases">
        <title>Draft genome of a novel marine cyanobacterium (Chroococcales) isolated from South Atlantic Ocean.</title>
        <authorList>
            <person name="Rigonato J."/>
            <person name="Alvarenga D.O."/>
            <person name="Branco L.H."/>
            <person name="Varani A.M."/>
            <person name="Brandini F.P."/>
            <person name="Fiore M.F."/>
        </authorList>
    </citation>
    <scope>NUCLEOTIDE SEQUENCE [LARGE SCALE GENOMIC DNA]</scope>
    <source>
        <strain evidence="6 7">CENA595</strain>
    </source>
</reference>
<evidence type="ECO:0000256" key="1">
    <source>
        <dbReference type="ARBA" id="ARBA00004167"/>
    </source>
</evidence>
<dbReference type="GO" id="GO:0016020">
    <property type="term" value="C:membrane"/>
    <property type="evidence" value="ECO:0007669"/>
    <property type="project" value="UniProtKB-SubCell"/>
</dbReference>
<dbReference type="PANTHER" id="PTHR34478">
    <property type="entry name" value="PROTEIN LEMA"/>
    <property type="match status" value="1"/>
</dbReference>
<accession>A0A0D8ZSC9</accession>
<comment type="similarity">
    <text evidence="2">Belongs to the LemA family.</text>
</comment>
<dbReference type="PATRIC" id="fig|1618023.3.peg.2025"/>
<dbReference type="RefSeq" id="WP_045056453.1">
    <property type="nucleotide sequence ID" value="NZ_CAWMDP010000023.1"/>
</dbReference>
<dbReference type="AlphaFoldDB" id="A0A0D8ZSC9"/>
<dbReference type="Proteomes" id="UP000032452">
    <property type="component" value="Unassembled WGS sequence"/>
</dbReference>
<keyword evidence="3" id="KW-0812">Transmembrane</keyword>
<comment type="caution">
    <text evidence="6">The sequence shown here is derived from an EMBL/GenBank/DDBJ whole genome shotgun (WGS) entry which is preliminary data.</text>
</comment>
<proteinExistence type="inferred from homology"/>
<dbReference type="OrthoDB" id="9804152at2"/>
<dbReference type="SUPFAM" id="SSF140478">
    <property type="entry name" value="LemA-like"/>
    <property type="match status" value="1"/>
</dbReference>
<dbReference type="InterPro" id="IPR023353">
    <property type="entry name" value="LemA-like_dom_sf"/>
</dbReference>
<protein>
    <submittedName>
        <fullName evidence="6">Membrane protein</fullName>
    </submittedName>
</protein>
<organism evidence="6 7">
    <name type="scientific">Aliterella atlantica CENA595</name>
    <dbReference type="NCBI Taxonomy" id="1618023"/>
    <lineage>
        <taxon>Bacteria</taxon>
        <taxon>Bacillati</taxon>
        <taxon>Cyanobacteriota</taxon>
        <taxon>Cyanophyceae</taxon>
        <taxon>Chroococcidiopsidales</taxon>
        <taxon>Aliterellaceae</taxon>
        <taxon>Aliterella</taxon>
    </lineage>
</organism>
<comment type="subcellular location">
    <subcellularLocation>
        <location evidence="1">Membrane</location>
        <topology evidence="1">Single-pass membrane protein</topology>
    </subcellularLocation>
</comment>
<evidence type="ECO:0000256" key="3">
    <source>
        <dbReference type="ARBA" id="ARBA00022692"/>
    </source>
</evidence>
<keyword evidence="5" id="KW-0472">Membrane</keyword>
<keyword evidence="7" id="KW-1185">Reference proteome</keyword>
<dbReference type="STRING" id="1618023.UH38_19940"/>
<dbReference type="Gene3D" id="1.20.1440.20">
    <property type="entry name" value="LemA-like domain"/>
    <property type="match status" value="1"/>
</dbReference>
<gene>
    <name evidence="6" type="ORF">UH38_19940</name>
</gene>
<evidence type="ECO:0000313" key="7">
    <source>
        <dbReference type="Proteomes" id="UP000032452"/>
    </source>
</evidence>
<evidence type="ECO:0000313" key="6">
    <source>
        <dbReference type="EMBL" id="KJH70136.1"/>
    </source>
</evidence>